<dbReference type="SUPFAM" id="SSF141571">
    <property type="entry name" value="Pentapeptide repeat-like"/>
    <property type="match status" value="1"/>
</dbReference>
<evidence type="ECO:0000313" key="4">
    <source>
        <dbReference type="Proteomes" id="UP000244948"/>
    </source>
</evidence>
<keyword evidence="4" id="KW-1185">Reference proteome</keyword>
<evidence type="ECO:0000313" key="3">
    <source>
        <dbReference type="EMBL" id="PWD84303.1"/>
    </source>
</evidence>
<comment type="caution">
    <text evidence="3">The sequence shown here is derived from an EMBL/GenBank/DDBJ whole genome shotgun (WGS) entry which is preliminary data.</text>
</comment>
<dbReference type="PANTHER" id="PTHR14136">
    <property type="entry name" value="BTB_POZ DOMAIN-CONTAINING PROTEIN KCTD9"/>
    <property type="match status" value="1"/>
</dbReference>
<dbReference type="AlphaFoldDB" id="A0A2U2AM55"/>
<keyword evidence="2" id="KW-0812">Transmembrane</keyword>
<reference evidence="3 4" key="1">
    <citation type="journal article" date="2018" name="Genome Announc.">
        <title>Ignatzschineria cameli sp. nov., isolated from necrotic foot tissue of dromedaries (Camelus dromedarius) and associated maggots (Wohlfahrtia species) in Dubai.</title>
        <authorList>
            <person name="Tsang C.C."/>
            <person name="Tang J.Y."/>
            <person name="Fong J.Y."/>
            <person name="Kinne J."/>
            <person name="Lee H.H."/>
            <person name="Joseph M."/>
            <person name="Jose S."/>
            <person name="Schuster R.K."/>
            <person name="Tang Y."/>
            <person name="Sivakumar S."/>
            <person name="Chen J.H."/>
            <person name="Teng J.L."/>
            <person name="Lau S.K."/>
            <person name="Wernery U."/>
            <person name="Woo P.C."/>
        </authorList>
    </citation>
    <scope>NUCLEOTIDE SEQUENCE [LARGE SCALE GENOMIC DNA]</scope>
    <source>
        <strain evidence="3 4">KCTC 22643</strain>
    </source>
</reference>
<feature type="transmembrane region" description="Helical" evidence="2">
    <location>
        <begin position="107"/>
        <end position="133"/>
    </location>
</feature>
<protein>
    <recommendedName>
        <fullName evidence="5">Pentapeptide repeat-containing protein</fullName>
    </recommendedName>
</protein>
<dbReference type="InterPro" id="IPR001646">
    <property type="entry name" value="5peptide_repeat"/>
</dbReference>
<keyword evidence="2" id="KW-0472">Membrane</keyword>
<evidence type="ECO:0000256" key="1">
    <source>
        <dbReference type="SAM" id="MobiDB-lite"/>
    </source>
</evidence>
<dbReference type="Proteomes" id="UP000244948">
    <property type="component" value="Unassembled WGS sequence"/>
</dbReference>
<feature type="compositionally biased region" description="Basic and acidic residues" evidence="1">
    <location>
        <begin position="679"/>
        <end position="731"/>
    </location>
</feature>
<feature type="transmembrane region" description="Helical" evidence="2">
    <location>
        <begin position="145"/>
        <end position="168"/>
    </location>
</feature>
<dbReference type="Gene3D" id="2.160.20.80">
    <property type="entry name" value="E3 ubiquitin-protein ligase SopA"/>
    <property type="match status" value="1"/>
</dbReference>
<gene>
    <name evidence="3" type="ORF">DC082_01815</name>
</gene>
<dbReference type="InterPro" id="IPR051082">
    <property type="entry name" value="Pentapeptide-BTB/POZ_domain"/>
</dbReference>
<proteinExistence type="predicted"/>
<evidence type="ECO:0000256" key="2">
    <source>
        <dbReference type="SAM" id="Phobius"/>
    </source>
</evidence>
<dbReference type="EMBL" id="QEWR01000002">
    <property type="protein sequence ID" value="PWD84303.1"/>
    <property type="molecule type" value="Genomic_DNA"/>
</dbReference>
<sequence>MTQFLNYGKSIKQQLHRLITWVLKSRRNRRIAAHLLAFIPVGLWLAVHSPFHNNISIISLIFIVPVTLFIFSMLYNALLTGLKRFILYAKTPNASVILKRLSSQHSLFVMGIFVIPMILILSLLFVDIVSLIAQVPPSKLYGGEYTFLTSLYFGAFAVLGFSVSAYVASVRHRSLRHSEKHLEYTQQKDRESEIDRRMLEGIKLLGDKNESVRLGGIYILWEIVKDAVKALPYLDSRHYNVYYHRYKDYPIIPYITSKPLPPTEIRGQSSLKKRYLKQNPADQSQIKAYQKAFSLHEQVLSILCGHIRTLTNSEEYLLTYYPSIAKTRFSRAYAERYDDDSKVIRQHEEEPGNEIAILFRLLSKKEHSHDKTLVRALNFKLNLASSILKGVYSDHADLENMNLRNVNFTYARLNYVTFDNSNCFDTNFNYATLNISSFTMTDLTEASFEEAQITNTTFKYANCIRANFQHIFHKAYFYGTTMQHTRFTLEDFMEDRIEFLGINGLPGFANVTSLEQEAIIELHPRHPEDEKNQGLNFPIYINPNKLESIKEIKEIPDLYIQYQRLLEQPRWRIPIVEARQAHETLMRSGSNPQPGEVYSGHRSLEQINTREYLAVFHRMFKEKNRQYQAFYDALNRKEKRLVTRMFIDFDQSQRREAKEEENRQNEKNRPPLQLPPPTKVEKKGEKIKTPSQDEIKKTKEFKEIKEIKENRENLESQKKERENGSKKPNEQ</sequence>
<evidence type="ECO:0008006" key="5">
    <source>
        <dbReference type="Google" id="ProtNLM"/>
    </source>
</evidence>
<feature type="transmembrane region" description="Helical" evidence="2">
    <location>
        <begin position="31"/>
        <end position="51"/>
    </location>
</feature>
<name>A0A2U2AM55_9GAMM</name>
<feature type="transmembrane region" description="Helical" evidence="2">
    <location>
        <begin position="57"/>
        <end position="78"/>
    </location>
</feature>
<dbReference type="Pfam" id="PF00805">
    <property type="entry name" value="Pentapeptide"/>
    <property type="match status" value="2"/>
</dbReference>
<feature type="region of interest" description="Disordered" evidence="1">
    <location>
        <begin position="653"/>
        <end position="731"/>
    </location>
</feature>
<feature type="compositionally biased region" description="Basic and acidic residues" evidence="1">
    <location>
        <begin position="653"/>
        <end position="669"/>
    </location>
</feature>
<accession>A0A2U2AM55</accession>
<dbReference type="RefSeq" id="WP_109235503.1">
    <property type="nucleotide sequence ID" value="NZ_BMXZ01000001.1"/>
</dbReference>
<organism evidence="3 4">
    <name type="scientific">Ignatzschineria indica</name>
    <dbReference type="NCBI Taxonomy" id="472583"/>
    <lineage>
        <taxon>Bacteria</taxon>
        <taxon>Pseudomonadati</taxon>
        <taxon>Pseudomonadota</taxon>
        <taxon>Gammaproteobacteria</taxon>
        <taxon>Cardiobacteriales</taxon>
        <taxon>Ignatzschineriaceae</taxon>
        <taxon>Ignatzschineria</taxon>
    </lineage>
</organism>
<keyword evidence="2" id="KW-1133">Transmembrane helix</keyword>
<dbReference type="PANTHER" id="PTHR14136:SF17">
    <property type="entry name" value="BTB_POZ DOMAIN-CONTAINING PROTEIN KCTD9"/>
    <property type="match status" value="1"/>
</dbReference>